<dbReference type="GO" id="GO:0009408">
    <property type="term" value="P:response to heat"/>
    <property type="evidence" value="ECO:0007669"/>
    <property type="project" value="TreeGrafter"/>
</dbReference>
<evidence type="ECO:0000256" key="1">
    <source>
        <dbReference type="PROSITE-ProRule" id="PRU00285"/>
    </source>
</evidence>
<dbReference type="InterPro" id="IPR008978">
    <property type="entry name" value="HSP20-like_chaperone"/>
</dbReference>
<dbReference type="Pfam" id="PF00011">
    <property type="entry name" value="HSP20"/>
    <property type="match status" value="1"/>
</dbReference>
<feature type="domain" description="SHSP" evidence="3">
    <location>
        <begin position="42"/>
        <end position="151"/>
    </location>
</feature>
<dbReference type="SUPFAM" id="SSF49764">
    <property type="entry name" value="HSP20-like chaperones"/>
    <property type="match status" value="1"/>
</dbReference>
<evidence type="ECO:0000259" key="3">
    <source>
        <dbReference type="PROSITE" id="PS01031"/>
    </source>
</evidence>
<dbReference type="GO" id="GO:0042026">
    <property type="term" value="P:protein refolding"/>
    <property type="evidence" value="ECO:0007669"/>
    <property type="project" value="TreeGrafter"/>
</dbReference>
<organism evidence="4 5">
    <name type="scientific">Elysia crispata</name>
    <name type="common">lettuce slug</name>
    <dbReference type="NCBI Taxonomy" id="231223"/>
    <lineage>
        <taxon>Eukaryota</taxon>
        <taxon>Metazoa</taxon>
        <taxon>Spiralia</taxon>
        <taxon>Lophotrochozoa</taxon>
        <taxon>Mollusca</taxon>
        <taxon>Gastropoda</taxon>
        <taxon>Heterobranchia</taxon>
        <taxon>Euthyneura</taxon>
        <taxon>Panpulmonata</taxon>
        <taxon>Sacoglossa</taxon>
        <taxon>Placobranchoidea</taxon>
        <taxon>Plakobranchidae</taxon>
        <taxon>Elysia</taxon>
    </lineage>
</organism>
<dbReference type="InterPro" id="IPR001436">
    <property type="entry name" value="Alpha-crystallin/sHSP_animal"/>
</dbReference>
<dbReference type="PRINTS" id="PR00299">
    <property type="entry name" value="ACRYSTALLIN"/>
</dbReference>
<dbReference type="PANTHER" id="PTHR45640">
    <property type="entry name" value="HEAT SHOCK PROTEIN HSP-12.2-RELATED"/>
    <property type="match status" value="1"/>
</dbReference>
<comment type="similarity">
    <text evidence="1 2">Belongs to the small heat shock protein (HSP20) family.</text>
</comment>
<dbReference type="PROSITE" id="PS01031">
    <property type="entry name" value="SHSP"/>
    <property type="match status" value="1"/>
</dbReference>
<reference evidence="4" key="1">
    <citation type="journal article" date="2023" name="G3 (Bethesda)">
        <title>A reference genome for the long-term kleptoplast-retaining sea slug Elysia crispata morphotype clarki.</title>
        <authorList>
            <person name="Eastman K.E."/>
            <person name="Pendleton A.L."/>
            <person name="Shaikh M.A."/>
            <person name="Suttiyut T."/>
            <person name="Ogas R."/>
            <person name="Tomko P."/>
            <person name="Gavelis G."/>
            <person name="Widhalm J.R."/>
            <person name="Wisecaver J.H."/>
        </authorList>
    </citation>
    <scope>NUCLEOTIDE SEQUENCE</scope>
    <source>
        <strain evidence="4">ECLA1</strain>
    </source>
</reference>
<dbReference type="EMBL" id="JAWDGP010006101">
    <property type="protein sequence ID" value="KAK3747235.1"/>
    <property type="molecule type" value="Genomic_DNA"/>
</dbReference>
<dbReference type="GO" id="GO:0005737">
    <property type="term" value="C:cytoplasm"/>
    <property type="evidence" value="ECO:0007669"/>
    <property type="project" value="TreeGrafter"/>
</dbReference>
<dbReference type="GO" id="GO:0005634">
    <property type="term" value="C:nucleus"/>
    <property type="evidence" value="ECO:0007669"/>
    <property type="project" value="TreeGrafter"/>
</dbReference>
<evidence type="ECO:0000313" key="5">
    <source>
        <dbReference type="Proteomes" id="UP001283361"/>
    </source>
</evidence>
<accession>A0AAE0YJK5</accession>
<dbReference type="CDD" id="cd06526">
    <property type="entry name" value="metazoan_ACD"/>
    <property type="match status" value="1"/>
</dbReference>
<evidence type="ECO:0000256" key="2">
    <source>
        <dbReference type="RuleBase" id="RU003616"/>
    </source>
</evidence>
<sequence length="155" mass="17674">MFAITPRFSNDYGLLSFFEELGDPYSRYQQQRDLLPVHFGDGTIGHIGGRIGGSQIENADKEFRIRLDLSHYKPEEVKITMDSHKVTVHAKHEERQDNHGFVSREMTRTYKLPNDVDVNSASSTMNANGTLSIKMSKSAMEIPKEVKIPVEFKKD</sequence>
<comment type="caution">
    <text evidence="4">The sequence shown here is derived from an EMBL/GenBank/DDBJ whole genome shotgun (WGS) entry which is preliminary data.</text>
</comment>
<keyword evidence="5" id="KW-1185">Reference proteome</keyword>
<gene>
    <name evidence="4" type="ORF">RRG08_005871</name>
</gene>
<dbReference type="Proteomes" id="UP001283361">
    <property type="component" value="Unassembled WGS sequence"/>
</dbReference>
<name>A0AAE0YJK5_9GAST</name>
<dbReference type="GO" id="GO:0051082">
    <property type="term" value="F:unfolded protein binding"/>
    <property type="evidence" value="ECO:0007669"/>
    <property type="project" value="TreeGrafter"/>
</dbReference>
<dbReference type="PANTHER" id="PTHR45640:SF26">
    <property type="entry name" value="RE23625P"/>
    <property type="match status" value="1"/>
</dbReference>
<proteinExistence type="inferred from homology"/>
<dbReference type="InterPro" id="IPR002068">
    <property type="entry name" value="A-crystallin/Hsp20_dom"/>
</dbReference>
<evidence type="ECO:0000313" key="4">
    <source>
        <dbReference type="EMBL" id="KAK3747235.1"/>
    </source>
</evidence>
<protein>
    <recommendedName>
        <fullName evidence="3">SHSP domain-containing protein</fullName>
    </recommendedName>
</protein>
<dbReference type="AlphaFoldDB" id="A0AAE0YJK5"/>
<dbReference type="Gene3D" id="2.60.40.790">
    <property type="match status" value="1"/>
</dbReference>